<keyword evidence="2 5" id="KW-0479">Metal-binding</keyword>
<proteinExistence type="inferred from homology"/>
<reference evidence="7" key="1">
    <citation type="submission" date="2023-01" db="EMBL/GenBank/DDBJ databases">
        <authorList>
            <person name="Piombo E."/>
        </authorList>
    </citation>
    <scope>NUCLEOTIDE SEQUENCE</scope>
</reference>
<evidence type="ECO:0000313" key="7">
    <source>
        <dbReference type="EMBL" id="CAI6101112.1"/>
    </source>
</evidence>
<dbReference type="InterPro" id="IPR036400">
    <property type="entry name" value="Cyt_B5-like_heme/steroid_sf"/>
</dbReference>
<dbReference type="GO" id="GO:0020037">
    <property type="term" value="F:heme binding"/>
    <property type="evidence" value="ECO:0007669"/>
    <property type="project" value="UniProtKB-UniRule"/>
</dbReference>
<accession>A0AA35VEK0</accession>
<name>A0AA35VEK0_9HYPO</name>
<comment type="caution">
    <text evidence="7">The sequence shown here is derived from an EMBL/GenBank/DDBJ whole genome shotgun (WGS) entry which is preliminary data.</text>
</comment>
<dbReference type="SUPFAM" id="SSF55856">
    <property type="entry name" value="Cytochrome b5-like heme/steroid binding domain"/>
    <property type="match status" value="1"/>
</dbReference>
<dbReference type="GO" id="GO:0046872">
    <property type="term" value="F:metal ion binding"/>
    <property type="evidence" value="ECO:0007669"/>
    <property type="project" value="UniProtKB-UniRule"/>
</dbReference>
<dbReference type="PROSITE" id="PS50255">
    <property type="entry name" value="CYTOCHROME_B5_2"/>
    <property type="match status" value="1"/>
</dbReference>
<feature type="transmembrane region" description="Helical" evidence="5">
    <location>
        <begin position="117"/>
        <end position="138"/>
    </location>
</feature>
<feature type="transmembrane region" description="Helical" evidence="5">
    <location>
        <begin position="158"/>
        <end position="180"/>
    </location>
</feature>
<organism evidence="7 8">
    <name type="scientific">Clonostachys chloroleuca</name>
    <dbReference type="NCBI Taxonomy" id="1926264"/>
    <lineage>
        <taxon>Eukaryota</taxon>
        <taxon>Fungi</taxon>
        <taxon>Dikarya</taxon>
        <taxon>Ascomycota</taxon>
        <taxon>Pezizomycotina</taxon>
        <taxon>Sordariomycetes</taxon>
        <taxon>Hypocreomycetidae</taxon>
        <taxon>Hypocreales</taxon>
        <taxon>Bionectriaceae</taxon>
        <taxon>Clonostachys</taxon>
    </lineage>
</organism>
<evidence type="ECO:0000259" key="6">
    <source>
        <dbReference type="PROSITE" id="PS50255"/>
    </source>
</evidence>
<dbReference type="PRINTS" id="PR00363">
    <property type="entry name" value="CYTOCHROMEB5"/>
</dbReference>
<dbReference type="Gene3D" id="3.10.120.10">
    <property type="entry name" value="Cytochrome b5-like heme/steroid binding domain"/>
    <property type="match status" value="1"/>
</dbReference>
<comment type="caution">
    <text evidence="5">Lacks conserved residue(s) required for the propagation of feature annotation.</text>
</comment>
<keyword evidence="1 5" id="KW-0349">Heme</keyword>
<evidence type="ECO:0000313" key="8">
    <source>
        <dbReference type="Proteomes" id="UP001160390"/>
    </source>
</evidence>
<evidence type="ECO:0000256" key="3">
    <source>
        <dbReference type="ARBA" id="ARBA00023004"/>
    </source>
</evidence>
<keyword evidence="5" id="KW-0472">Membrane</keyword>
<dbReference type="InterPro" id="IPR018506">
    <property type="entry name" value="Cyt_B5_heme-BS"/>
</dbReference>
<evidence type="ECO:0000256" key="2">
    <source>
        <dbReference type="ARBA" id="ARBA00022723"/>
    </source>
</evidence>
<dbReference type="AlphaFoldDB" id="A0AA35VEK0"/>
<keyword evidence="5" id="KW-0812">Transmembrane</keyword>
<dbReference type="InterPro" id="IPR001199">
    <property type="entry name" value="Cyt_B5-like_heme/steroid-bd"/>
</dbReference>
<evidence type="ECO:0000256" key="5">
    <source>
        <dbReference type="RuleBase" id="RU362121"/>
    </source>
</evidence>
<dbReference type="InterPro" id="IPR050668">
    <property type="entry name" value="Cytochrome_b5"/>
</dbReference>
<protein>
    <recommendedName>
        <fullName evidence="6">Cytochrome b5 heme-binding domain-containing protein</fullName>
    </recommendedName>
</protein>
<dbReference type="GO" id="GO:0016020">
    <property type="term" value="C:membrane"/>
    <property type="evidence" value="ECO:0007669"/>
    <property type="project" value="TreeGrafter"/>
</dbReference>
<dbReference type="PANTHER" id="PTHR19359">
    <property type="entry name" value="CYTOCHROME B5"/>
    <property type="match status" value="1"/>
</dbReference>
<feature type="domain" description="Cytochrome b5 heme-binding" evidence="6">
    <location>
        <begin position="3"/>
        <end position="79"/>
    </location>
</feature>
<dbReference type="Proteomes" id="UP001160390">
    <property type="component" value="Unassembled WGS sequence"/>
</dbReference>
<dbReference type="SMART" id="SM01117">
    <property type="entry name" value="Cyt-b5"/>
    <property type="match status" value="1"/>
</dbReference>
<gene>
    <name evidence="7" type="ORF">CCHLO57077_00006320</name>
</gene>
<evidence type="ECO:0000256" key="1">
    <source>
        <dbReference type="ARBA" id="ARBA00022617"/>
    </source>
</evidence>
<keyword evidence="3 5" id="KW-0408">Iron</keyword>
<dbReference type="Pfam" id="PF00173">
    <property type="entry name" value="Cyt-b5"/>
    <property type="match status" value="1"/>
</dbReference>
<evidence type="ECO:0000256" key="4">
    <source>
        <dbReference type="ARBA" id="ARBA00038168"/>
    </source>
</evidence>
<dbReference type="PANTHER" id="PTHR19359:SF41">
    <property type="entry name" value="GEO08203P1"/>
    <property type="match status" value="1"/>
</dbReference>
<dbReference type="EMBL" id="CABFNP030001360">
    <property type="protein sequence ID" value="CAI6101112.1"/>
    <property type="molecule type" value="Genomic_DNA"/>
</dbReference>
<comment type="similarity">
    <text evidence="4 5">Belongs to the cytochrome b5 family.</text>
</comment>
<keyword evidence="5" id="KW-1133">Transmembrane helix</keyword>
<sequence length="212" mass="23044">MSTVVVTTSELSQHCTANDLWVSVHGKVYNLTSFLKDHPGGIDSILQCAGDDGTEAYDYAGHSKSASATLKRFLIGPLEEHDEELSEEDNRSKPLPKPKIESPPNSYLLASYPLIGFLRVFFGTALGGFFVAIGSRFALQNQSLHTLVALGKRTIDSIGAFGAGALLSSSVALVVFAYAYEQFRKTLHHTKEPFAYPPIIPRPVGLSDRRSS</sequence>
<keyword evidence="8" id="KW-1185">Reference proteome</keyword>
<dbReference type="PROSITE" id="PS00191">
    <property type="entry name" value="CYTOCHROME_B5_1"/>
    <property type="match status" value="1"/>
</dbReference>